<evidence type="ECO:0000259" key="8">
    <source>
        <dbReference type="Pfam" id="PF10337"/>
    </source>
</evidence>
<sequence>MKSKCISLMTRIRNTPLPLIRKVLKASIALLVSLILVLVDNTRIILGPANTLATLGVLLYFPIILQGLLSAVIGSAWCFLVPDDYYNTGNFLADCARDPAVESPLQVSSSVVSAVFCFVLIFIMGYVRAKYPQGKTSEIVCDSKRYLFIFFCYAADFATVFASMIASFALTQNAALPGFESSSTVSISFVVNILIWPEDSVSNYLDILTDVLEQYNTFFQENATDFFRKEAKEKHDIPVAGAKKTTSLAMLRTTLQASFIKLVDAQHEIKHAVIYHQLSHQNIVDLTRHVRSLHTPLHGIGVSVICKSKDIIDPQGTAFSNRGITLEIGKDLENPTFELIEACKVVLQECKDRVSLYFKEANRSVWSTCLWPFPRLFYSNRMAALPPMSINRLYNAITRHLQTTSRKRTSQANILTYGYLEGKQGQLHQQNLQLPHLLQFNLLSYANSLHSLATYLGGLDSLRLKKIRLPRTSLKSWLRPSSGDTANVMGGKVNEHKSITESYGGLSSPSDAESSIGCASSMQDDGDVWVGDLNLRNKTHQRDPDVDAPATKVEHFFNYVSKVFNWFYSMETLFALKTAVSFILLSLPAYLPQSVDWYTGWGGQWVANTLIMWIFPMAGTFNFTVVFGLLGTVIGAVLSIIVWEIARGNPYGIAVLTFFAVFIPFEYLLMVSNIYDFLAIMTLFAYLMIITTGYQNAVGDELLGDSIEMAAGKRLLFVVLGIICASLVNWFPRPVTCRVELRKRISKTFYDLSILYGAIFASILTRNDVPLRVIKDFEKLALGIQRQLKDEETYLRLSKLEPPLKGKFPYDIYSELIERLNNMAFLIEGMGFAAVSMDKTWRSCLMEVFNEDIVDYVACFMNMMRILSGTLISKTALPPYTISPNNLKEKLDRKLCIAVRKYPEQLYNDTFSSFCAYSIASSKFTEELIAASECVERLVGVDNPADWLRNSR</sequence>
<evidence type="ECO:0000256" key="5">
    <source>
        <dbReference type="SAM" id="MobiDB-lite"/>
    </source>
</evidence>
<comment type="subcellular location">
    <subcellularLocation>
        <location evidence="1">Membrane</location>
        <topology evidence="1">Multi-pass membrane protein</topology>
    </subcellularLocation>
</comment>
<feature type="domain" description="Integral membrane bound transporter" evidence="9">
    <location>
        <begin position="595"/>
        <end position="728"/>
    </location>
</feature>
<reference evidence="10 11" key="1">
    <citation type="submission" date="2024-04" db="EMBL/GenBank/DDBJ databases">
        <title>genome sequences of Mucor flavus KT1a and Helicostylum pulchrum KT1b strains isolation_sourced from the surface of a dry-aged beef.</title>
        <authorList>
            <person name="Toyotome T."/>
            <person name="Hosono M."/>
            <person name="Torimaru M."/>
            <person name="Fukuda K."/>
            <person name="Mikami N."/>
        </authorList>
    </citation>
    <scope>NUCLEOTIDE SEQUENCE [LARGE SCALE GENOMIC DNA]</scope>
    <source>
        <strain evidence="10 11">KT1b</strain>
    </source>
</reference>
<feature type="transmembrane region" description="Helical" evidence="6">
    <location>
        <begin position="677"/>
        <end position="695"/>
    </location>
</feature>
<dbReference type="Proteomes" id="UP001476247">
    <property type="component" value="Unassembled WGS sequence"/>
</dbReference>
<dbReference type="InterPro" id="IPR018820">
    <property type="entry name" value="BRE4-related_DUF2421"/>
</dbReference>
<evidence type="ECO:0000256" key="3">
    <source>
        <dbReference type="ARBA" id="ARBA00022989"/>
    </source>
</evidence>
<feature type="transmembrane region" description="Helical" evidence="6">
    <location>
        <begin position="572"/>
        <end position="591"/>
    </location>
</feature>
<keyword evidence="4 6" id="KW-0472">Membrane</keyword>
<dbReference type="Pfam" id="PF13515">
    <property type="entry name" value="FUSC_2"/>
    <property type="match status" value="1"/>
</dbReference>
<evidence type="ECO:0000259" key="9">
    <source>
        <dbReference type="Pfam" id="PF13515"/>
    </source>
</evidence>
<feature type="transmembrane region" description="Helical" evidence="6">
    <location>
        <begin position="20"/>
        <end position="39"/>
    </location>
</feature>
<dbReference type="InterPro" id="IPR018823">
    <property type="entry name" value="ArAE_2_N"/>
</dbReference>
<feature type="transmembrane region" description="Helical" evidence="6">
    <location>
        <begin position="715"/>
        <end position="736"/>
    </location>
</feature>
<dbReference type="Pfam" id="PF10337">
    <property type="entry name" value="ArAE_2_N"/>
    <property type="match status" value="1"/>
</dbReference>
<feature type="transmembrane region" description="Helical" evidence="6">
    <location>
        <begin position="107"/>
        <end position="127"/>
    </location>
</feature>
<name>A0ABP9YBE4_9FUNG</name>
<dbReference type="PANTHER" id="PTHR37994">
    <property type="entry name" value="ARAE_2_N DOMAIN-CONTAINING PROTEIN-RELATED"/>
    <property type="match status" value="1"/>
</dbReference>
<feature type="transmembrane region" description="Helical" evidence="6">
    <location>
        <begin position="651"/>
        <end position="670"/>
    </location>
</feature>
<evidence type="ECO:0000313" key="11">
    <source>
        <dbReference type="Proteomes" id="UP001476247"/>
    </source>
</evidence>
<evidence type="ECO:0000256" key="4">
    <source>
        <dbReference type="ARBA" id="ARBA00023136"/>
    </source>
</evidence>
<dbReference type="EMBL" id="BAABUJ010000034">
    <property type="protein sequence ID" value="GAA5804289.1"/>
    <property type="molecule type" value="Genomic_DNA"/>
</dbReference>
<feature type="transmembrane region" description="Helical" evidence="6">
    <location>
        <begin position="51"/>
        <end position="77"/>
    </location>
</feature>
<proteinExistence type="predicted"/>
<keyword evidence="3 6" id="KW-1133">Transmembrane helix</keyword>
<gene>
    <name evidence="10" type="ORF">HPULCUR_009776</name>
</gene>
<organism evidence="10 11">
    <name type="scientific">Helicostylum pulchrum</name>
    <dbReference type="NCBI Taxonomy" id="562976"/>
    <lineage>
        <taxon>Eukaryota</taxon>
        <taxon>Fungi</taxon>
        <taxon>Fungi incertae sedis</taxon>
        <taxon>Mucoromycota</taxon>
        <taxon>Mucoromycotina</taxon>
        <taxon>Mucoromycetes</taxon>
        <taxon>Mucorales</taxon>
        <taxon>Mucorineae</taxon>
        <taxon>Mucoraceae</taxon>
        <taxon>Helicostylum</taxon>
    </lineage>
</organism>
<evidence type="ECO:0008006" key="12">
    <source>
        <dbReference type="Google" id="ProtNLM"/>
    </source>
</evidence>
<feature type="transmembrane region" description="Helical" evidence="6">
    <location>
        <begin position="597"/>
        <end position="616"/>
    </location>
</feature>
<evidence type="ECO:0000259" key="7">
    <source>
        <dbReference type="Pfam" id="PF10334"/>
    </source>
</evidence>
<dbReference type="InterPro" id="IPR049453">
    <property type="entry name" value="Memb_transporter_dom"/>
</dbReference>
<feature type="region of interest" description="Disordered" evidence="5">
    <location>
        <begin position="500"/>
        <end position="519"/>
    </location>
</feature>
<evidence type="ECO:0000256" key="6">
    <source>
        <dbReference type="SAM" id="Phobius"/>
    </source>
</evidence>
<feature type="domain" description="DUF2421" evidence="7">
    <location>
        <begin position="732"/>
        <end position="883"/>
    </location>
</feature>
<feature type="compositionally biased region" description="Polar residues" evidence="5">
    <location>
        <begin position="505"/>
        <end position="519"/>
    </location>
</feature>
<dbReference type="PANTHER" id="PTHR37994:SF4">
    <property type="entry name" value="ER TRANSPORTER 6TM N-TERMINAL DOMAIN-CONTAINING PROTEIN-RELATED"/>
    <property type="match status" value="1"/>
</dbReference>
<keyword evidence="11" id="KW-1185">Reference proteome</keyword>
<feature type="domain" description="Putative ER transporter 6TM N-terminal" evidence="8">
    <location>
        <begin position="105"/>
        <end position="297"/>
    </location>
</feature>
<keyword evidence="2 6" id="KW-0812">Transmembrane</keyword>
<feature type="transmembrane region" description="Helical" evidence="6">
    <location>
        <begin position="748"/>
        <end position="765"/>
    </location>
</feature>
<evidence type="ECO:0000256" key="2">
    <source>
        <dbReference type="ARBA" id="ARBA00022692"/>
    </source>
</evidence>
<feature type="transmembrane region" description="Helical" evidence="6">
    <location>
        <begin position="623"/>
        <end position="645"/>
    </location>
</feature>
<evidence type="ECO:0000313" key="10">
    <source>
        <dbReference type="EMBL" id="GAA5804289.1"/>
    </source>
</evidence>
<comment type="caution">
    <text evidence="10">The sequence shown here is derived from an EMBL/GenBank/DDBJ whole genome shotgun (WGS) entry which is preliminary data.</text>
</comment>
<dbReference type="Pfam" id="PF10334">
    <property type="entry name" value="BRE4"/>
    <property type="match status" value="1"/>
</dbReference>
<accession>A0ABP9YBE4</accession>
<protein>
    <recommendedName>
        <fullName evidence="12">DUF2421 domain-containing protein</fullName>
    </recommendedName>
</protein>
<evidence type="ECO:0000256" key="1">
    <source>
        <dbReference type="ARBA" id="ARBA00004141"/>
    </source>
</evidence>
<feature type="transmembrane region" description="Helical" evidence="6">
    <location>
        <begin position="147"/>
        <end position="170"/>
    </location>
</feature>